<proteinExistence type="inferred from homology"/>
<evidence type="ECO:0000256" key="3">
    <source>
        <dbReference type="ARBA" id="ARBA00010532"/>
    </source>
</evidence>
<dbReference type="InterPro" id="IPR002159">
    <property type="entry name" value="CD36_fam"/>
</dbReference>
<evidence type="ECO:0000256" key="7">
    <source>
        <dbReference type="ARBA" id="ARBA00023136"/>
    </source>
</evidence>
<feature type="transmembrane region" description="Helical" evidence="14">
    <location>
        <begin position="1539"/>
        <end position="1558"/>
    </location>
</feature>
<comment type="caution">
    <text evidence="15">The sequence shown here is derived from an EMBL/GenBank/DDBJ whole genome shotgun (WGS) entry which is preliminary data.</text>
</comment>
<feature type="transmembrane region" description="Helical" evidence="14">
    <location>
        <begin position="483"/>
        <end position="502"/>
    </location>
</feature>
<evidence type="ECO:0000256" key="10">
    <source>
        <dbReference type="ARBA" id="ARBA00023180"/>
    </source>
</evidence>
<dbReference type="PANTHER" id="PTHR11923:SF110">
    <property type="entry name" value="SCAVENGER RECEPTOR CLASS B MEMBER 1"/>
    <property type="match status" value="1"/>
</dbReference>
<evidence type="ECO:0000256" key="14">
    <source>
        <dbReference type="SAM" id="Phobius"/>
    </source>
</evidence>
<feature type="transmembrane region" description="Helical" evidence="14">
    <location>
        <begin position="112"/>
        <end position="132"/>
    </location>
</feature>
<evidence type="ECO:0000256" key="2">
    <source>
        <dbReference type="ARBA" id="ARBA00004651"/>
    </source>
</evidence>
<dbReference type="EMBL" id="NJHN03000036">
    <property type="protein sequence ID" value="KAH9422734.1"/>
    <property type="molecule type" value="Genomic_DNA"/>
</dbReference>
<reference evidence="15 16" key="2">
    <citation type="journal article" date="2022" name="Mol. Biol. Evol.">
        <title>Comparative Genomics Reveals Insights into the Divergent Evolution of Astigmatic Mites and Household Pest Adaptations.</title>
        <authorList>
            <person name="Xiong Q."/>
            <person name="Wan A.T."/>
            <person name="Liu X."/>
            <person name="Fung C.S."/>
            <person name="Xiao X."/>
            <person name="Malainual N."/>
            <person name="Hou J."/>
            <person name="Wang L."/>
            <person name="Wang M."/>
            <person name="Yang K.Y."/>
            <person name="Cui Y."/>
            <person name="Leung E.L."/>
            <person name="Nong W."/>
            <person name="Shin S.K."/>
            <person name="Au S.W."/>
            <person name="Jeong K.Y."/>
            <person name="Chew F.T."/>
            <person name="Hui J.H."/>
            <person name="Leung T.F."/>
            <person name="Tungtrongchitr A."/>
            <person name="Zhong N."/>
            <person name="Liu Z."/>
            <person name="Tsui S.K."/>
        </authorList>
    </citation>
    <scope>NUCLEOTIDE SEQUENCE [LARGE SCALE GENOMIC DNA]</scope>
    <source>
        <strain evidence="15">Derp</strain>
    </source>
</reference>
<evidence type="ECO:0000313" key="15">
    <source>
        <dbReference type="EMBL" id="KAH9422734.1"/>
    </source>
</evidence>
<keyword evidence="8" id="KW-1015">Disulfide bond</keyword>
<protein>
    <recommendedName>
        <fullName evidence="11">Scavenger receptor class B member 1</fullName>
    </recommendedName>
    <alternativeName>
        <fullName evidence="12">SR-BI</fullName>
    </alternativeName>
</protein>
<feature type="compositionally biased region" description="Pro residues" evidence="13">
    <location>
        <begin position="1031"/>
        <end position="1047"/>
    </location>
</feature>
<feature type="transmembrane region" description="Helical" evidence="14">
    <location>
        <begin position="531"/>
        <end position="554"/>
    </location>
</feature>
<keyword evidence="4" id="KW-1003">Cell membrane</keyword>
<organism evidence="15 16">
    <name type="scientific">Dermatophagoides pteronyssinus</name>
    <name type="common">European house dust mite</name>
    <dbReference type="NCBI Taxonomy" id="6956"/>
    <lineage>
        <taxon>Eukaryota</taxon>
        <taxon>Metazoa</taxon>
        <taxon>Ecdysozoa</taxon>
        <taxon>Arthropoda</taxon>
        <taxon>Chelicerata</taxon>
        <taxon>Arachnida</taxon>
        <taxon>Acari</taxon>
        <taxon>Acariformes</taxon>
        <taxon>Sarcoptiformes</taxon>
        <taxon>Astigmata</taxon>
        <taxon>Psoroptidia</taxon>
        <taxon>Analgoidea</taxon>
        <taxon>Pyroglyphidae</taxon>
        <taxon>Dermatophagoidinae</taxon>
        <taxon>Dermatophagoides</taxon>
    </lineage>
</organism>
<comment type="subcellular location">
    <subcellularLocation>
        <location evidence="2">Cell membrane</location>
        <topology evidence="2">Multi-pass membrane protein</topology>
    </subcellularLocation>
    <subcellularLocation>
        <location evidence="1">Membrane</location>
        <location evidence="1">Caveola</location>
        <topology evidence="1">Multi-pass membrane protein</topology>
    </subcellularLocation>
</comment>
<keyword evidence="5 14" id="KW-0812">Transmembrane</keyword>
<keyword evidence="9" id="KW-0675">Receptor</keyword>
<keyword evidence="6 14" id="KW-1133">Transmembrane helix</keyword>
<evidence type="ECO:0000256" key="13">
    <source>
        <dbReference type="SAM" id="MobiDB-lite"/>
    </source>
</evidence>
<accession>A0ABQ8JJF8</accession>
<reference evidence="15 16" key="1">
    <citation type="journal article" date="2018" name="J. Allergy Clin. Immunol.">
        <title>High-quality assembly of Dermatophagoides pteronyssinus genome and transcriptome reveals a wide range of novel allergens.</title>
        <authorList>
            <person name="Liu X.Y."/>
            <person name="Yang K.Y."/>
            <person name="Wang M.Q."/>
            <person name="Kwok J.S."/>
            <person name="Zeng X."/>
            <person name="Yang Z."/>
            <person name="Xiao X.J."/>
            <person name="Lau C.P."/>
            <person name="Li Y."/>
            <person name="Huang Z.M."/>
            <person name="Ba J.G."/>
            <person name="Yim A.K."/>
            <person name="Ouyang C.Y."/>
            <person name="Ngai S.M."/>
            <person name="Chan T.F."/>
            <person name="Leung E.L."/>
            <person name="Liu L."/>
            <person name="Liu Z.G."/>
            <person name="Tsui S.K."/>
        </authorList>
    </citation>
    <scope>NUCLEOTIDE SEQUENCE [LARGE SCALE GENOMIC DNA]</scope>
    <source>
        <strain evidence="15">Derp</strain>
    </source>
</reference>
<comment type="similarity">
    <text evidence="3">Belongs to the CD36 family.</text>
</comment>
<feature type="transmembrane region" description="Helical" evidence="14">
    <location>
        <begin position="1080"/>
        <end position="1099"/>
    </location>
</feature>
<evidence type="ECO:0000256" key="11">
    <source>
        <dbReference type="ARBA" id="ARBA00040821"/>
    </source>
</evidence>
<dbReference type="PRINTS" id="PR01609">
    <property type="entry name" value="CD36FAMILY"/>
</dbReference>
<name>A0ABQ8JJF8_DERPT</name>
<evidence type="ECO:0000256" key="9">
    <source>
        <dbReference type="ARBA" id="ARBA00023170"/>
    </source>
</evidence>
<feature type="transmembrane region" description="Helical" evidence="14">
    <location>
        <begin position="74"/>
        <end position="92"/>
    </location>
</feature>
<gene>
    <name evidence="15" type="ORF">DERP_003414</name>
</gene>
<sequence>MISPGEQQLLFEQMIRQRLNQQQQQQQDGQYLQIKHRPPIRDYSTDSKKKKGLRKRIWQNFIVLLKGNPKMKKYYLIAGFLFLFSIVVNFILYDPIQDLIMNWQLQLGPDKFFYSFGWAIVPIPIYLHIYLFDIRNPNQYLNGDRPNIKEIGPFVFQVGRRRKVLEWTEHAVIFNELFDAELLVDQSYPINTTMHTINIPIFVFGERLITETTPWEVLWGRPVNLLRFLNTILIPLKSLNLPLPDFSDLISSYGNYKLSNNSFSIIGLFVGNEFGPMEHYRHNYKRYKTNEVRKILGETEYENYKPPCNKIRGLDLMYFGIHEAGNDNGSRFDVYFQHFCRNFPLIRQNFYWKYGMRIARYEIWRKMFDMHEKENQCHCFGDRSLGECDGYTDMAGCYGGLPMALSFRHFYGSKILNKQIIGFQPNWNKHGGYVDVEPTIGIPLEIRMQFQFNIITRDLPSFGQLKNIRSKMMPFFGVEAKRSLFITIMIISFLTNYLKYLFAIGEFRQTKIKISKIIQTKSFGKNFFRNWAIFFLGCFIFSITIYQSIIYAIVNYQFELRPNSFLIENFWLSKLPIPVHVEIYLFGIRNPEQFLNGERANIQEFGPYVFRLERQRLIDEWRNETLVYYEKFPLKFEPTLSESINKEINMMNLPLITTLLIAHHWLERYYLKFLTTIINPIITLVMRTFGESIIQRETINNVLFGRQINAMKFLEFINGIAKNIVPFIPDFHELISNFAGFQLLNNTFSIMDLIAGKQFGPFELYRFDDNGNRRMHQVKTSMGSNRLKFFQEPCNHVDGYDIQFFGLKDQGEKVNLFFQPFCRSLPLRRESKGWKNGVSVAKYVIWTDLFNMNIIDNQCYCFKGRSLDDCNGFNDCSGTFDGLSFAITLPHFIGSSNLARNIHGLKPNYKKHLTIFYLEQYLGIPMDVQLTFQFNWPLHYLPRIGSFSNIRPCILPFGWFRGYGRSSGILHIDFKVNHKFLINNYHHGNIHTSPIISNNLFKRNESIIIRPSTLLTHSTKQQRSPLLLPKRPLPPPPPPITPPPPPYQTFDDNKKPEKKSKKLIMDNDDSIESKNNINRFYLRLGIFILFVSILNWFLFIPIRDFLLNSQFQLNPDNMLLRIGFYNAPIPVQTDLYFFELRNGEQFLEGTPANLREIGPFVFNVDRKREILSWTDQTVIFREKFFATFDQERSPFSINTRMQTVNVPIVASLGWTNYWLDKFKIRFIYPITQHAIHIIMRTFGENLLEEIPISEVLFGRKISIVTVFDSLAASLRLFHIPFPDYTILWESFGNYEIVNSSFGVMDLFMGHWFGPLEHYRFNRPGHHKMNEVRSILGSRHYENYASPCNLIKGLDIFHFGLHDQGQSFEIYFQHFCRRIKFIRKGYHWNNGLRTVRYEVWPFLFNMRLVENRCYCFGDRKLKECDGYTDLAGCFGGLALAFSFPHFVGSPHLNHDVYGLRPQWSEHGSFIELEPTLGIPVHAKLSFQFNFILRDLPRFGPLSKLHECIMPYARVTVQAKADGWLHILLIIMTFFLNNGRIVITLITIIISILCFILTLYRQNQSTTTTIIKPGKKVAVKKTKINRSKNLEYHSHMKMKPKQSRHQTDTTDNDCPAITTKTTTTTMMYIEYIDRINDNLKTKNIM</sequence>
<evidence type="ECO:0000256" key="8">
    <source>
        <dbReference type="ARBA" id="ARBA00023157"/>
    </source>
</evidence>
<evidence type="ECO:0000256" key="6">
    <source>
        <dbReference type="ARBA" id="ARBA00022989"/>
    </source>
</evidence>
<evidence type="ECO:0000256" key="12">
    <source>
        <dbReference type="ARBA" id="ARBA00042244"/>
    </source>
</evidence>
<keyword evidence="16" id="KW-1185">Reference proteome</keyword>
<dbReference type="PANTHER" id="PTHR11923">
    <property type="entry name" value="SCAVENGER RECEPTOR CLASS B TYPE-1 SR-B1"/>
    <property type="match status" value="1"/>
</dbReference>
<evidence type="ECO:0000256" key="5">
    <source>
        <dbReference type="ARBA" id="ARBA00022692"/>
    </source>
</evidence>
<feature type="region of interest" description="Disordered" evidence="13">
    <location>
        <begin position="1017"/>
        <end position="1066"/>
    </location>
</feature>
<evidence type="ECO:0000313" key="16">
    <source>
        <dbReference type="Proteomes" id="UP000887458"/>
    </source>
</evidence>
<dbReference type="Pfam" id="PF01130">
    <property type="entry name" value="CD36"/>
    <property type="match status" value="3"/>
</dbReference>
<evidence type="ECO:0000256" key="4">
    <source>
        <dbReference type="ARBA" id="ARBA00022475"/>
    </source>
</evidence>
<evidence type="ECO:0000256" key="1">
    <source>
        <dbReference type="ARBA" id="ARBA00004189"/>
    </source>
</evidence>
<keyword evidence="7 14" id="KW-0472">Membrane</keyword>
<dbReference type="Proteomes" id="UP000887458">
    <property type="component" value="Unassembled WGS sequence"/>
</dbReference>
<keyword evidence="10" id="KW-0325">Glycoprotein</keyword>